<dbReference type="Proteomes" id="UP000001175">
    <property type="component" value="Chromosome"/>
</dbReference>
<dbReference type="CDD" id="cd00038">
    <property type="entry name" value="CAP_ED"/>
    <property type="match status" value="1"/>
</dbReference>
<dbReference type="Pfam" id="PF00027">
    <property type="entry name" value="cNMP_binding"/>
    <property type="match status" value="1"/>
</dbReference>
<dbReference type="PROSITE" id="PS50042">
    <property type="entry name" value="CNMP_BINDING_3"/>
    <property type="match status" value="1"/>
</dbReference>
<feature type="domain" description="Cyclic nucleotide-binding" evidence="2">
    <location>
        <begin position="38"/>
        <end position="160"/>
    </location>
</feature>
<dbReference type="InterPro" id="IPR050397">
    <property type="entry name" value="Env_Response_Regulators"/>
</dbReference>
<evidence type="ECO:0000259" key="2">
    <source>
        <dbReference type="PROSITE" id="PS50042"/>
    </source>
</evidence>
<proteinExistence type="predicted"/>
<dbReference type="SUPFAM" id="SSF51206">
    <property type="entry name" value="cAMP-binding domain-like"/>
    <property type="match status" value="1"/>
</dbReference>
<sequence>MTLRAVPAKFAAIAAIVLRPLTAMPNPNALAELQALELLQTCTPAELADLAHCLQPQTLQAQEALFHCGDPAAALYWIRSGRVGVFVADGSNNQHESLLRVLGAGALLGEMALIDGQPRSATCRALEPTQLYAVTSQDFQQLLTRSPQFVQALLATLSQRLRYTNQFLSEVGAGVQQLASGQYAPLAQLQSPDHSLEHLATAFAQMALRAQQREVALQERIRRLELEVDACRLQQSVAEITESEFFVHLQQRAQQIRRNRHKSLPPQADSE</sequence>
<dbReference type="PANTHER" id="PTHR24567:SF74">
    <property type="entry name" value="HTH-TYPE TRANSCRIPTIONAL REGULATOR ARCR"/>
    <property type="match status" value="1"/>
</dbReference>
<dbReference type="GO" id="GO:0005829">
    <property type="term" value="C:cytosol"/>
    <property type="evidence" value="ECO:0007669"/>
    <property type="project" value="TreeGrafter"/>
</dbReference>
<name>A0A0H3KCF2_SYNP6</name>
<evidence type="ECO:0000313" key="3">
    <source>
        <dbReference type="EMBL" id="BAD80470.1"/>
    </source>
</evidence>
<dbReference type="eggNOG" id="COG0664">
    <property type="taxonomic scope" value="Bacteria"/>
</dbReference>
<dbReference type="KEGG" id="syc:syc2280_d"/>
<dbReference type="eggNOG" id="COG3850">
    <property type="taxonomic scope" value="Bacteria"/>
</dbReference>
<reference evidence="3 4" key="1">
    <citation type="journal article" date="2007" name="Photosyn. Res.">
        <title>Complete nucleotide sequence of the freshwater unicellular cyanobacterium Synechococcus elongatus PCC 6301 chromosome: gene content and organization.</title>
        <authorList>
            <person name="Sugita C."/>
            <person name="Ogata K."/>
            <person name="Shikata M."/>
            <person name="Jikuya H."/>
            <person name="Takano J."/>
            <person name="Furumichi M."/>
            <person name="Kanehisa M."/>
            <person name="Omata T."/>
            <person name="Sugiura M."/>
            <person name="Sugita M."/>
        </authorList>
    </citation>
    <scope>NUCLEOTIDE SEQUENCE [LARGE SCALE GENOMIC DNA]</scope>
    <source>
        <strain evidence="4">ATCC 27144 / PCC 6301 / SAUG 1402/1</strain>
    </source>
</reference>
<dbReference type="PANTHER" id="PTHR24567">
    <property type="entry name" value="CRP FAMILY TRANSCRIPTIONAL REGULATORY PROTEIN"/>
    <property type="match status" value="1"/>
</dbReference>
<keyword evidence="1" id="KW-0175">Coiled coil</keyword>
<dbReference type="Gene3D" id="2.60.120.10">
    <property type="entry name" value="Jelly Rolls"/>
    <property type="match status" value="1"/>
</dbReference>
<dbReference type="GO" id="GO:0003700">
    <property type="term" value="F:DNA-binding transcription factor activity"/>
    <property type="evidence" value="ECO:0007669"/>
    <property type="project" value="TreeGrafter"/>
</dbReference>
<dbReference type="InterPro" id="IPR014710">
    <property type="entry name" value="RmlC-like_jellyroll"/>
</dbReference>
<dbReference type="SMART" id="SM00100">
    <property type="entry name" value="cNMP"/>
    <property type="match status" value="1"/>
</dbReference>
<feature type="coiled-coil region" evidence="1">
    <location>
        <begin position="207"/>
        <end position="234"/>
    </location>
</feature>
<protein>
    <recommendedName>
        <fullName evidence="2">Cyclic nucleotide-binding domain-containing protein</fullName>
    </recommendedName>
</protein>
<dbReference type="InterPro" id="IPR000595">
    <property type="entry name" value="cNMP-bd_dom"/>
</dbReference>
<organism evidence="3 4">
    <name type="scientific">Synechococcus sp. (strain ATCC 27144 / PCC 6301 / SAUG 1402/1)</name>
    <name type="common">Anacystis nidulans</name>
    <dbReference type="NCBI Taxonomy" id="269084"/>
    <lineage>
        <taxon>Bacteria</taxon>
        <taxon>Bacillati</taxon>
        <taxon>Cyanobacteriota</taxon>
        <taxon>Cyanophyceae</taxon>
        <taxon>Synechococcales</taxon>
        <taxon>Synechococcaceae</taxon>
        <taxon>Synechococcus</taxon>
    </lineage>
</organism>
<accession>A0A0H3KCF2</accession>
<evidence type="ECO:0000313" key="4">
    <source>
        <dbReference type="Proteomes" id="UP000001175"/>
    </source>
</evidence>
<dbReference type="EMBL" id="AP008231">
    <property type="protein sequence ID" value="BAD80470.1"/>
    <property type="molecule type" value="Genomic_DNA"/>
</dbReference>
<gene>
    <name evidence="3" type="ordered locus">syc2280_d</name>
</gene>
<dbReference type="InterPro" id="IPR018490">
    <property type="entry name" value="cNMP-bd_dom_sf"/>
</dbReference>
<dbReference type="AlphaFoldDB" id="A0A0H3KCF2"/>
<evidence type="ECO:0000256" key="1">
    <source>
        <dbReference type="SAM" id="Coils"/>
    </source>
</evidence>